<dbReference type="Proteomes" id="UP000287651">
    <property type="component" value="Unassembled WGS sequence"/>
</dbReference>
<organism evidence="1 2">
    <name type="scientific">Ensete ventricosum</name>
    <name type="common">Abyssinian banana</name>
    <name type="synonym">Musa ensete</name>
    <dbReference type="NCBI Taxonomy" id="4639"/>
    <lineage>
        <taxon>Eukaryota</taxon>
        <taxon>Viridiplantae</taxon>
        <taxon>Streptophyta</taxon>
        <taxon>Embryophyta</taxon>
        <taxon>Tracheophyta</taxon>
        <taxon>Spermatophyta</taxon>
        <taxon>Magnoliopsida</taxon>
        <taxon>Liliopsida</taxon>
        <taxon>Zingiberales</taxon>
        <taxon>Musaceae</taxon>
        <taxon>Ensete</taxon>
    </lineage>
</organism>
<name>A0A426XVN3_ENSVE</name>
<evidence type="ECO:0000313" key="1">
    <source>
        <dbReference type="EMBL" id="RRT43494.1"/>
    </source>
</evidence>
<gene>
    <name evidence="1" type="ORF">B296_00041468</name>
</gene>
<proteinExistence type="predicted"/>
<comment type="caution">
    <text evidence="1">The sequence shown here is derived from an EMBL/GenBank/DDBJ whole genome shotgun (WGS) entry which is preliminary data.</text>
</comment>
<accession>A0A426XVN3</accession>
<dbReference type="EMBL" id="AMZH03017103">
    <property type="protein sequence ID" value="RRT43494.1"/>
    <property type="molecule type" value="Genomic_DNA"/>
</dbReference>
<sequence length="80" mass="7988">MLLPPLSAACSRVAFTSLLPPSSPPAHNSVTATSPASRYALLPLLAATFDCSHLSPTTHAATAPATPTISAAPVASVLLP</sequence>
<protein>
    <submittedName>
        <fullName evidence="1">Uncharacterized protein</fullName>
    </submittedName>
</protein>
<reference evidence="1 2" key="1">
    <citation type="journal article" date="2014" name="Agronomy (Basel)">
        <title>A Draft Genome Sequence for Ensete ventricosum, the Drought-Tolerant Tree Against Hunger.</title>
        <authorList>
            <person name="Harrison J."/>
            <person name="Moore K.A."/>
            <person name="Paszkiewicz K."/>
            <person name="Jones T."/>
            <person name="Grant M."/>
            <person name="Ambacheew D."/>
            <person name="Muzemil S."/>
            <person name="Studholme D.J."/>
        </authorList>
    </citation>
    <scope>NUCLEOTIDE SEQUENCE [LARGE SCALE GENOMIC DNA]</scope>
</reference>
<evidence type="ECO:0000313" key="2">
    <source>
        <dbReference type="Proteomes" id="UP000287651"/>
    </source>
</evidence>
<dbReference type="AlphaFoldDB" id="A0A426XVN3"/>